<evidence type="ECO:0000256" key="1">
    <source>
        <dbReference type="SAM" id="MobiDB-lite"/>
    </source>
</evidence>
<gene>
    <name evidence="3" type="primary">treY</name>
    <name evidence="3" type="ORF">FOJ82_13770</name>
</gene>
<comment type="caution">
    <text evidence="3">The sequence shown here is derived from an EMBL/GenBank/DDBJ whole genome shotgun (WGS) entry which is preliminary data.</text>
</comment>
<feature type="region of interest" description="Disordered" evidence="1">
    <location>
        <begin position="732"/>
        <end position="798"/>
    </location>
</feature>
<evidence type="ECO:0000259" key="2">
    <source>
        <dbReference type="SMART" id="SM00642"/>
    </source>
</evidence>
<feature type="domain" description="Glycosyl hydrolase family 13 catalytic" evidence="2">
    <location>
        <begin position="7"/>
        <end position="478"/>
    </location>
</feature>
<dbReference type="NCBIfam" id="TIGR02401">
    <property type="entry name" value="trehalose_TreY"/>
    <property type="match status" value="1"/>
</dbReference>
<dbReference type="InterPro" id="IPR006047">
    <property type="entry name" value="GH13_cat_dom"/>
</dbReference>
<dbReference type="EMBL" id="VKKG01000006">
    <property type="protein sequence ID" value="TRY16930.1"/>
    <property type="molecule type" value="Genomic_DNA"/>
</dbReference>
<protein>
    <submittedName>
        <fullName evidence="3">Malto-oligosyltrehalose synthase</fullName>
    </submittedName>
</protein>
<dbReference type="GO" id="GO:0005992">
    <property type="term" value="P:trehalose biosynthetic process"/>
    <property type="evidence" value="ECO:0007669"/>
    <property type="project" value="TreeGrafter"/>
</dbReference>
<dbReference type="CDD" id="cd11336">
    <property type="entry name" value="AmyAc_MTSase"/>
    <property type="match status" value="1"/>
</dbReference>
<dbReference type="GO" id="GO:0030980">
    <property type="term" value="P:alpha-glucan catabolic process"/>
    <property type="evidence" value="ECO:0007669"/>
    <property type="project" value="TreeGrafter"/>
</dbReference>
<dbReference type="SMART" id="SM00642">
    <property type="entry name" value="Aamy"/>
    <property type="match status" value="1"/>
</dbReference>
<dbReference type="PANTHER" id="PTHR10357:SF216">
    <property type="entry name" value="MALTOOLIGOSYL TREHALOSE SYNTHASE-RELATED"/>
    <property type="match status" value="1"/>
</dbReference>
<feature type="region of interest" description="Disordered" evidence="1">
    <location>
        <begin position="443"/>
        <end position="464"/>
    </location>
</feature>
<keyword evidence="4" id="KW-1185">Reference proteome</keyword>
<dbReference type="Pfam" id="PF00128">
    <property type="entry name" value="Alpha-amylase"/>
    <property type="match status" value="1"/>
</dbReference>
<reference evidence="3 4" key="1">
    <citation type="submission" date="2019-07" db="EMBL/GenBank/DDBJ databases">
        <authorList>
            <person name="Zhou L.-Y."/>
        </authorList>
    </citation>
    <scope>NUCLEOTIDE SEQUENCE [LARGE SCALE GENOMIC DNA]</scope>
    <source>
        <strain evidence="3 4">YIM 101269</strain>
    </source>
</reference>
<proteinExistence type="predicted"/>
<name>A0A553JWX5_9ACTN</name>
<evidence type="ECO:0000313" key="4">
    <source>
        <dbReference type="Proteomes" id="UP000317638"/>
    </source>
</evidence>
<sequence length="911" mass="99107">MSPNPTPTSTYRLQLHAGFTFDDAVAQLDHLAALGVSHVFCSPILQAAPGSMHGYDVVDHSHISDELGGEAGFRRLAAAAHARGLGVVVDVVPNHMAVPTPLFLNHELWEVLKQGSDSPFARWFDVDLTGSQAILMPVLGNRIGQELEAGTISVEEREVPTADGGTVVEPVVVHFDHVFPIRPGTEDLPIEKLLEAQWYRLAHWKVGSEELNYRRFFDVDTLAAVRVEDDGVFEATHRLLVELHEEGLIDGFRIDHPDGLANPRQYFADLQAFTGGCWVVVEKILEADEALPELFDCAGTTGYDALLRVSGLFQDAAGLSRLNALWERVSGVGEWFGSVLMQAKHEVISSMLFAEVNRLTSMAVAICDGDIRLRDHTRRQLRNAIGRLLVEMDRYRAYVEPGMAAPEQERAVLVEAADRARPNLAADELDTLDLIVALACGDPGTGDEEQGAETLPEPGHGPVTTELRDQAMDTRELRAEFMVRFAQTCGPVMAKSKEDTAFYRWNRFIGVNEVGSEPTMVGITTDGFHDFCSALTATWPSTMTTLSTHDTKRSADVRARLSTLTEYPKEWEVCVTELRAATDELRSDPLDGATELFVWQTLAGTWRLPGTAAGEEPISAERLSAYLTKAMREAKWHTTWTEPDAAYEEAVIALALHALDDEACAAALDTFTETVAGSVRANVLGQALLQLTMPGVPDTYQGCELVDLSLVDPDNRREVDYRLRRDLLAGLDSTADRPGHRAPAPTADRPGHPAPAPTADRPGHPAPVPTADRPGRPAPAPTADRVGRPAPVSRSLDAEKLLVTSRALRLRSEHPDAFRGDSSEYRPVATTSGHAVAFARARAGAEEVAAITVATRLPSQLGEQGWAEHRIILPDGQFRDVLTGQPVSGGETRLADILGDLPVALLVPASA</sequence>
<dbReference type="InterPro" id="IPR012767">
    <property type="entry name" value="Trehalose_TreY"/>
</dbReference>
<dbReference type="InterPro" id="IPR017853">
    <property type="entry name" value="GH"/>
</dbReference>
<accession>A0A553JWX5</accession>
<evidence type="ECO:0000313" key="3">
    <source>
        <dbReference type="EMBL" id="TRY16930.1"/>
    </source>
</evidence>
<dbReference type="PANTHER" id="PTHR10357">
    <property type="entry name" value="ALPHA-AMYLASE FAMILY MEMBER"/>
    <property type="match status" value="1"/>
</dbReference>
<dbReference type="GO" id="GO:0047470">
    <property type="term" value="F:(1,4)-alpha-D-glucan 1-alpha-D-glucosylmutase activity"/>
    <property type="evidence" value="ECO:0007669"/>
    <property type="project" value="TreeGrafter"/>
</dbReference>
<dbReference type="RefSeq" id="WP_143939073.1">
    <property type="nucleotide sequence ID" value="NZ_VKKG01000006.1"/>
</dbReference>
<dbReference type="Gene3D" id="3.20.20.80">
    <property type="entry name" value="Glycosidases"/>
    <property type="match status" value="4"/>
</dbReference>
<dbReference type="Proteomes" id="UP000317638">
    <property type="component" value="Unassembled WGS sequence"/>
</dbReference>
<organism evidence="3 4">
    <name type="scientific">Tessaracoccus rhinocerotis</name>
    <dbReference type="NCBI Taxonomy" id="1689449"/>
    <lineage>
        <taxon>Bacteria</taxon>
        <taxon>Bacillati</taxon>
        <taxon>Actinomycetota</taxon>
        <taxon>Actinomycetes</taxon>
        <taxon>Propionibacteriales</taxon>
        <taxon>Propionibacteriaceae</taxon>
        <taxon>Tessaracoccus</taxon>
    </lineage>
</organism>
<dbReference type="SUPFAM" id="SSF51445">
    <property type="entry name" value="(Trans)glycosidases"/>
    <property type="match status" value="1"/>
</dbReference>
<dbReference type="OrthoDB" id="9761577at2"/>
<dbReference type="AlphaFoldDB" id="A0A553JWX5"/>